<protein>
    <submittedName>
        <fullName evidence="2">Putative ORFan</fullName>
    </submittedName>
</protein>
<organism evidence="2">
    <name type="scientific">Tupanvirus deep ocean</name>
    <dbReference type="NCBI Taxonomy" id="2126984"/>
    <lineage>
        <taxon>Viruses</taxon>
        <taxon>Varidnaviria</taxon>
        <taxon>Bamfordvirae</taxon>
        <taxon>Nucleocytoviricota</taxon>
        <taxon>Megaviricetes</taxon>
        <taxon>Imitervirales</taxon>
        <taxon>Mimiviridae</taxon>
        <taxon>Megamimivirinae</taxon>
        <taxon>Tupanvirus</taxon>
        <taxon>Tupanvirus altamarinense</taxon>
    </lineage>
</organism>
<dbReference type="PROSITE" id="PS50097">
    <property type="entry name" value="BTB"/>
    <property type="match status" value="1"/>
</dbReference>
<dbReference type="GeneID" id="80517375"/>
<reference evidence="2" key="1">
    <citation type="submission" date="2017-06" db="EMBL/GenBank/DDBJ databases">
        <authorList>
            <person name="Assis F.L."/>
            <person name="Abrahao J.S."/>
            <person name="Silva L."/>
            <person name="Khalil J.B."/>
            <person name="Rodrigues R."/>
            <person name="Silva L.S."/>
            <person name="Boratto P."/>
            <person name="Andrade M."/>
            <person name="Kroon E.G."/>
            <person name="Ribeiro B."/>
            <person name="Bergier I."/>
            <person name="Seligmann H."/>
            <person name="Ghigo E."/>
            <person name="Colson P."/>
            <person name="Levasseur A."/>
            <person name="Raoult D."/>
            <person name="Scola B.L."/>
        </authorList>
    </citation>
    <scope>NUCLEOTIDE SEQUENCE</scope>
    <source>
        <strain evidence="2">Deep ocean</strain>
    </source>
</reference>
<proteinExistence type="predicted"/>
<dbReference type="RefSeq" id="YP_010780684.1">
    <property type="nucleotide sequence ID" value="NC_075038.1"/>
</dbReference>
<feature type="domain" description="BTB" evidence="1">
    <location>
        <begin position="22"/>
        <end position="83"/>
    </location>
</feature>
<accession>A0A6N1NHA9</accession>
<dbReference type="InterPro" id="IPR000210">
    <property type="entry name" value="BTB/POZ_dom"/>
</dbReference>
<dbReference type="EMBL" id="MF405918">
    <property type="protein sequence ID" value="QKU34070.1"/>
    <property type="molecule type" value="Genomic_DNA"/>
</dbReference>
<dbReference type="KEGG" id="vg:80517375"/>
<evidence type="ECO:0000259" key="1">
    <source>
        <dbReference type="PROSITE" id="PS50097"/>
    </source>
</evidence>
<sequence>MLIRARPHIDFYNMKKFNDPNGDVDIESSDGKTLKGHSEILIEVSDFFRSKINAKKRIVINYNHVIIERVLSAAYYSIYEFTTRYPRLTNTTFSENIYEMCLIHKLHFKVEMHWYILRISMRLINKCSDIWLDFVKKAHNNPAFKKVINIFFQDYLNHNTKLKKITVADIESLIIEPNNNNTILVKNKELCNRLVSLVLEKDNREKLRASLKIESARKSFLSNESNKLVELEDSIIS</sequence>
<evidence type="ECO:0000313" key="2">
    <source>
        <dbReference type="EMBL" id="QKU34070.1"/>
    </source>
</evidence>
<name>A0A6N1NHA9_9VIRU</name>
<reference evidence="2" key="2">
    <citation type="journal article" date="2018" name="Nat. Commun.">
        <title>Tailed giant Tupanvirus possesses the most complete translational apparatus of the known virosphere.</title>
        <authorList>
            <person name="Abrahao J."/>
            <person name="Silva L."/>
            <person name="Silva L.S."/>
            <person name="Khalil J.Y.B."/>
            <person name="Rodrigues R."/>
            <person name="Arantes T."/>
            <person name="Assis F."/>
            <person name="Boratto P."/>
            <person name="Andrade M."/>
            <person name="Kroon E.G."/>
            <person name="Ribeiro B."/>
            <person name="Bergier I."/>
            <person name="Seligmann H."/>
            <person name="Ghigo E."/>
            <person name="Colson P."/>
            <person name="Levasseur A."/>
            <person name="Kroemer G."/>
            <person name="Raoult D."/>
            <person name="La Scola B."/>
        </authorList>
    </citation>
    <scope>NUCLEOTIDE SEQUENCE [LARGE SCALE GENOMIC DNA]</scope>
    <source>
        <strain evidence="2">Deep ocean</strain>
    </source>
</reference>